<dbReference type="GO" id="GO:0016757">
    <property type="term" value="F:glycosyltransferase activity"/>
    <property type="evidence" value="ECO:0007669"/>
    <property type="project" value="TreeGrafter"/>
</dbReference>
<protein>
    <submittedName>
        <fullName evidence="5">Glycosyl transferases group 1</fullName>
    </submittedName>
</protein>
<accession>A0A1G6QAN6</accession>
<evidence type="ECO:0000313" key="6">
    <source>
        <dbReference type="Proteomes" id="UP000199322"/>
    </source>
</evidence>
<evidence type="ECO:0000256" key="1">
    <source>
        <dbReference type="ARBA" id="ARBA00022679"/>
    </source>
</evidence>
<dbReference type="Pfam" id="PF13439">
    <property type="entry name" value="Glyco_transf_4"/>
    <property type="match status" value="1"/>
</dbReference>
<evidence type="ECO:0000313" key="5">
    <source>
        <dbReference type="EMBL" id="SDC89368.1"/>
    </source>
</evidence>
<dbReference type="Gene3D" id="3.40.50.2000">
    <property type="entry name" value="Glycogen Phosphorylase B"/>
    <property type="match status" value="1"/>
</dbReference>
<reference evidence="5 6" key="1">
    <citation type="submission" date="2016-10" db="EMBL/GenBank/DDBJ databases">
        <authorList>
            <person name="de Groot N.N."/>
        </authorList>
    </citation>
    <scope>NUCLEOTIDE SEQUENCE [LARGE SCALE GENOMIC DNA]</scope>
    <source>
        <strain evidence="5 6">WG14</strain>
    </source>
</reference>
<dbReference type="PANTHER" id="PTHR46401">
    <property type="entry name" value="GLYCOSYLTRANSFERASE WBBK-RELATED"/>
    <property type="match status" value="1"/>
</dbReference>
<organism evidence="5 6">
    <name type="scientific">Geotoga petraea</name>
    <dbReference type="NCBI Taxonomy" id="28234"/>
    <lineage>
        <taxon>Bacteria</taxon>
        <taxon>Thermotogati</taxon>
        <taxon>Thermotogota</taxon>
        <taxon>Thermotogae</taxon>
        <taxon>Petrotogales</taxon>
        <taxon>Petrotogaceae</taxon>
        <taxon>Geotoga</taxon>
    </lineage>
</organism>
<dbReference type="GO" id="GO:0009103">
    <property type="term" value="P:lipopolysaccharide biosynthetic process"/>
    <property type="evidence" value="ECO:0007669"/>
    <property type="project" value="TreeGrafter"/>
</dbReference>
<sequence length="363" mass="43140">MKILVVGYMHPKYDKRVFRTVKALSKNNEVIYQYWTNQHEKGYIEGNIKYIPIYYVKNTHDNPMKKLRRRRSLDKDIKDIVKNEKYDVLYMHHFLASRPVAPFKEAKKRGKQVFFDIHEYHPENFLNSLEGFTKKIKEAIVWNFFKKQINYSDKLVFVSEDMKKDILKSLGIEKDYFVLKNYAKNSVDSKSKKKSIAFVGGVNRNLDDEKEILKELINRGFEFNIIGMETDYFKEIDHNATSFLPYEEMMERLSEEAFSLISFNTVNSRSYKNDVFSLPNKYYDSIAAETPVIVRNSFVSMAKEVEEKNIGVVIDPNDVKDSVQKIENAYENYEEMMENIKKYKHEFVWTEEIEKDFVDFVVD</sequence>
<proteinExistence type="predicted"/>
<evidence type="ECO:0000259" key="4">
    <source>
        <dbReference type="Pfam" id="PF26337"/>
    </source>
</evidence>
<name>A0A1G6QAN6_9BACT</name>
<keyword evidence="6" id="KW-1185">Reference proteome</keyword>
<feature type="domain" description="Glycosyltransferase subfamily 4-like N-terminal" evidence="3">
    <location>
        <begin position="63"/>
        <end position="174"/>
    </location>
</feature>
<dbReference type="InterPro" id="IPR058592">
    <property type="entry name" value="Gtf3_C"/>
</dbReference>
<gene>
    <name evidence="5" type="ORF">SAMN04488588_2027</name>
</gene>
<feature type="coiled-coil region" evidence="2">
    <location>
        <begin position="319"/>
        <end position="346"/>
    </location>
</feature>
<keyword evidence="1 5" id="KW-0808">Transferase</keyword>
<dbReference type="RefSeq" id="WP_091405578.1">
    <property type="nucleotide sequence ID" value="NZ_FMYV01000011.1"/>
</dbReference>
<dbReference type="Pfam" id="PF26337">
    <property type="entry name" value="Gtf3_C"/>
    <property type="match status" value="1"/>
</dbReference>
<evidence type="ECO:0000259" key="3">
    <source>
        <dbReference type="Pfam" id="PF13439"/>
    </source>
</evidence>
<keyword evidence="2" id="KW-0175">Coiled coil</keyword>
<evidence type="ECO:0000256" key="2">
    <source>
        <dbReference type="SAM" id="Coils"/>
    </source>
</evidence>
<dbReference type="EMBL" id="FMYV01000011">
    <property type="protein sequence ID" value="SDC89368.1"/>
    <property type="molecule type" value="Genomic_DNA"/>
</dbReference>
<dbReference type="PANTHER" id="PTHR46401:SF2">
    <property type="entry name" value="GLYCOSYLTRANSFERASE WBBK-RELATED"/>
    <property type="match status" value="1"/>
</dbReference>
<feature type="domain" description="Glucosyltransferase 3-like C-terminal" evidence="4">
    <location>
        <begin position="208"/>
        <end position="345"/>
    </location>
</feature>
<dbReference type="AlphaFoldDB" id="A0A1G6QAN6"/>
<dbReference type="SUPFAM" id="SSF53756">
    <property type="entry name" value="UDP-Glycosyltransferase/glycogen phosphorylase"/>
    <property type="match status" value="1"/>
</dbReference>
<dbReference type="InterPro" id="IPR028098">
    <property type="entry name" value="Glyco_trans_4-like_N"/>
</dbReference>
<dbReference type="Proteomes" id="UP000199322">
    <property type="component" value="Unassembled WGS sequence"/>
</dbReference>
<dbReference type="STRING" id="28234.SAMN04488588_2027"/>